<feature type="transmembrane region" description="Helical" evidence="1">
    <location>
        <begin position="122"/>
        <end position="141"/>
    </location>
</feature>
<organism evidence="2 3">
    <name type="scientific">Modicella reniformis</name>
    <dbReference type="NCBI Taxonomy" id="1440133"/>
    <lineage>
        <taxon>Eukaryota</taxon>
        <taxon>Fungi</taxon>
        <taxon>Fungi incertae sedis</taxon>
        <taxon>Mucoromycota</taxon>
        <taxon>Mortierellomycotina</taxon>
        <taxon>Mortierellomycetes</taxon>
        <taxon>Mortierellales</taxon>
        <taxon>Mortierellaceae</taxon>
        <taxon>Modicella</taxon>
    </lineage>
</organism>
<evidence type="ECO:0000256" key="1">
    <source>
        <dbReference type="SAM" id="Phobius"/>
    </source>
</evidence>
<dbReference type="Proteomes" id="UP000749646">
    <property type="component" value="Unassembled WGS sequence"/>
</dbReference>
<proteinExistence type="predicted"/>
<keyword evidence="1" id="KW-0812">Transmembrane</keyword>
<protein>
    <submittedName>
        <fullName evidence="2">Uncharacterized protein</fullName>
    </submittedName>
</protein>
<gene>
    <name evidence="2" type="ORF">BGZ65_002084</name>
</gene>
<dbReference type="Pfam" id="PF16015">
    <property type="entry name" value="Promethin"/>
    <property type="match status" value="1"/>
</dbReference>
<dbReference type="OrthoDB" id="2440751at2759"/>
<keyword evidence="1" id="KW-1133">Transmembrane helix</keyword>
<name>A0A9P6IL77_9FUNG</name>
<keyword evidence="1" id="KW-0472">Membrane</keyword>
<evidence type="ECO:0000313" key="2">
    <source>
        <dbReference type="EMBL" id="KAF9936722.1"/>
    </source>
</evidence>
<dbReference type="EMBL" id="JAAAHW010009743">
    <property type="protein sequence ID" value="KAF9936722.1"/>
    <property type="molecule type" value="Genomic_DNA"/>
</dbReference>
<comment type="caution">
    <text evidence="2">The sequence shown here is derived from an EMBL/GenBank/DDBJ whole genome shotgun (WGS) entry which is preliminary data.</text>
</comment>
<accession>A0A9P6IL77</accession>
<reference evidence="2" key="1">
    <citation type="journal article" date="2020" name="Fungal Divers.">
        <title>Resolving the Mortierellaceae phylogeny through synthesis of multi-gene phylogenetics and phylogenomics.</title>
        <authorList>
            <person name="Vandepol N."/>
            <person name="Liber J."/>
            <person name="Desiro A."/>
            <person name="Na H."/>
            <person name="Kennedy M."/>
            <person name="Barry K."/>
            <person name="Grigoriev I.V."/>
            <person name="Miller A.N."/>
            <person name="O'Donnell K."/>
            <person name="Stajich J.E."/>
            <person name="Bonito G."/>
        </authorList>
    </citation>
    <scope>NUCLEOTIDE SEQUENCE</scope>
    <source>
        <strain evidence="2">MES-2147</strain>
    </source>
</reference>
<dbReference type="AlphaFoldDB" id="A0A9P6IL77"/>
<sequence length="168" mass="17888">MDTFHGMAEDTSRQVGESTRAALSTVQRTSMVQRYIRPSYDWVVSKYQQSPTAVRLMLAGFGAMSAIPVGCFLAFMGVVTLGCLIVGGIAFAIVEGGFALFGSAFLLPALGVALLISSGVGIVTLFLYCCYIVAIYVVSFFRGPPIAPATSERAREKAPENAPRSFLG</sequence>
<keyword evidence="3" id="KW-1185">Reference proteome</keyword>
<evidence type="ECO:0000313" key="3">
    <source>
        <dbReference type="Proteomes" id="UP000749646"/>
    </source>
</evidence>